<dbReference type="RefSeq" id="WP_027413356.1">
    <property type="nucleotide sequence ID" value="NZ_BMWS01000030.1"/>
</dbReference>
<dbReference type="PROSITE" id="PS50093">
    <property type="entry name" value="PKD"/>
    <property type="match status" value="2"/>
</dbReference>
<comment type="caution">
    <text evidence="3">The sequence shown here is derived from an EMBL/GenBank/DDBJ whole genome shotgun (WGS) entry which is preliminary data.</text>
</comment>
<evidence type="ECO:0000259" key="2">
    <source>
        <dbReference type="PROSITE" id="PS50093"/>
    </source>
</evidence>
<organism evidence="3 4">
    <name type="scientific">Aquimarina muelleri</name>
    <dbReference type="NCBI Taxonomy" id="279356"/>
    <lineage>
        <taxon>Bacteria</taxon>
        <taxon>Pseudomonadati</taxon>
        <taxon>Bacteroidota</taxon>
        <taxon>Flavobacteriia</taxon>
        <taxon>Flavobacteriales</taxon>
        <taxon>Flavobacteriaceae</taxon>
        <taxon>Aquimarina</taxon>
    </lineage>
</organism>
<evidence type="ECO:0000256" key="1">
    <source>
        <dbReference type="SAM" id="Phobius"/>
    </source>
</evidence>
<dbReference type="AlphaFoldDB" id="A0A918JYF8"/>
<evidence type="ECO:0000313" key="3">
    <source>
        <dbReference type="EMBL" id="GGX30804.1"/>
    </source>
</evidence>
<dbReference type="SUPFAM" id="SSF49299">
    <property type="entry name" value="PKD domain"/>
    <property type="match status" value="2"/>
</dbReference>
<dbReference type="InterPro" id="IPR000601">
    <property type="entry name" value="PKD_dom"/>
</dbReference>
<dbReference type="InterPro" id="IPR013783">
    <property type="entry name" value="Ig-like_fold"/>
</dbReference>
<gene>
    <name evidence="3" type="ORF">GCM10007384_34900</name>
</gene>
<protein>
    <recommendedName>
        <fullName evidence="2">PKD domain-containing protein</fullName>
    </recommendedName>
</protein>
<dbReference type="Gene3D" id="2.60.40.10">
    <property type="entry name" value="Immunoglobulins"/>
    <property type="match status" value="1"/>
</dbReference>
<dbReference type="EMBL" id="BMWS01000030">
    <property type="protein sequence ID" value="GGX30804.1"/>
    <property type="molecule type" value="Genomic_DNA"/>
</dbReference>
<feature type="domain" description="PKD" evidence="2">
    <location>
        <begin position="143"/>
        <end position="188"/>
    </location>
</feature>
<sequence>MRFNKKVILIILGIAIIAALIIAIWMPYKTAISSMDFSIYDSNENYHYEINEKLNFAINDSLDHKNRDMIWYMGNGDTIMRAHDVNYTYTEKGKYMVTLEVDAKYKISKYIEVISLPKKKAKDSIARIYGVDVGYVGEELVFSSYGPGIDSWFWEFGETGTVDAYEGQVVYVYKNPGMYSVKLKTNTSKYPVTHRIQILPLFEPIEESGNLDSLSLAQEDIKIRLQTIADASISNKRDYYRSLKHIENRYTCNDADEVIVVINGARYNDLYSYCQGLHHLEGKGEKTVIINEVAIDTFNCLKKIQVTQSIINQ</sequence>
<keyword evidence="1" id="KW-0472">Membrane</keyword>
<reference evidence="3 4" key="1">
    <citation type="journal article" date="2014" name="Int. J. Syst. Evol. Microbiol.">
        <title>Complete genome sequence of Corynebacterium casei LMG S-19264T (=DSM 44701T), isolated from a smear-ripened cheese.</title>
        <authorList>
            <consortium name="US DOE Joint Genome Institute (JGI-PGF)"/>
            <person name="Walter F."/>
            <person name="Albersmeier A."/>
            <person name="Kalinowski J."/>
            <person name="Ruckert C."/>
        </authorList>
    </citation>
    <scope>NUCLEOTIDE SEQUENCE [LARGE SCALE GENOMIC DNA]</scope>
    <source>
        <strain evidence="3 4">KCTC 12285</strain>
    </source>
</reference>
<proteinExistence type="predicted"/>
<name>A0A918JYF8_9FLAO</name>
<keyword evidence="1" id="KW-1133">Transmembrane helix</keyword>
<dbReference type="CDD" id="cd00146">
    <property type="entry name" value="PKD"/>
    <property type="match status" value="2"/>
</dbReference>
<dbReference type="Proteomes" id="UP000601108">
    <property type="component" value="Unassembled WGS sequence"/>
</dbReference>
<feature type="domain" description="PKD" evidence="2">
    <location>
        <begin position="71"/>
        <end position="101"/>
    </location>
</feature>
<keyword evidence="1" id="KW-0812">Transmembrane</keyword>
<feature type="transmembrane region" description="Helical" evidence="1">
    <location>
        <begin position="7"/>
        <end position="28"/>
    </location>
</feature>
<accession>A0A918JYF8</accession>
<dbReference type="InterPro" id="IPR035986">
    <property type="entry name" value="PKD_dom_sf"/>
</dbReference>
<keyword evidence="4" id="KW-1185">Reference proteome</keyword>
<dbReference type="Pfam" id="PF00801">
    <property type="entry name" value="PKD"/>
    <property type="match status" value="1"/>
</dbReference>
<evidence type="ECO:0000313" key="4">
    <source>
        <dbReference type="Proteomes" id="UP000601108"/>
    </source>
</evidence>